<organism evidence="5 6">
    <name type="scientific">Actinoplanes auranticolor</name>
    <dbReference type="NCBI Taxonomy" id="47988"/>
    <lineage>
        <taxon>Bacteria</taxon>
        <taxon>Bacillati</taxon>
        <taxon>Actinomycetota</taxon>
        <taxon>Actinomycetes</taxon>
        <taxon>Micromonosporales</taxon>
        <taxon>Micromonosporaceae</taxon>
        <taxon>Actinoplanes</taxon>
    </lineage>
</organism>
<feature type="domain" description="Glycosyl transferase family 1" evidence="3">
    <location>
        <begin position="486"/>
        <end position="647"/>
    </location>
</feature>
<dbReference type="PANTHER" id="PTHR45947">
    <property type="entry name" value="SULFOQUINOVOSYL TRANSFERASE SQD2"/>
    <property type="match status" value="1"/>
</dbReference>
<dbReference type="GO" id="GO:1901137">
    <property type="term" value="P:carbohydrate derivative biosynthetic process"/>
    <property type="evidence" value="ECO:0007669"/>
    <property type="project" value="UniProtKB-ARBA"/>
</dbReference>
<dbReference type="Pfam" id="PF13439">
    <property type="entry name" value="Glyco_transf_4"/>
    <property type="match status" value="1"/>
</dbReference>
<evidence type="ECO:0008006" key="7">
    <source>
        <dbReference type="Google" id="ProtNLM"/>
    </source>
</evidence>
<dbReference type="EMBL" id="BOQL01000066">
    <property type="protein sequence ID" value="GIM77322.1"/>
    <property type="molecule type" value="Genomic_DNA"/>
</dbReference>
<reference evidence="5" key="1">
    <citation type="submission" date="2021-03" db="EMBL/GenBank/DDBJ databases">
        <title>Whole genome shotgun sequence of Actinoplanes auranticolor NBRC 12245.</title>
        <authorList>
            <person name="Komaki H."/>
            <person name="Tamura T."/>
        </authorList>
    </citation>
    <scope>NUCLEOTIDE SEQUENCE</scope>
    <source>
        <strain evidence="5">NBRC 12245</strain>
    </source>
</reference>
<keyword evidence="2" id="KW-0808">Transferase</keyword>
<gene>
    <name evidence="5" type="ORF">Aau02nite_75360</name>
</gene>
<dbReference type="PANTHER" id="PTHR45947:SF3">
    <property type="entry name" value="SULFOQUINOVOSYL TRANSFERASE SQD2"/>
    <property type="match status" value="1"/>
</dbReference>
<dbReference type="InterPro" id="IPR001296">
    <property type="entry name" value="Glyco_trans_1"/>
</dbReference>
<dbReference type="Proteomes" id="UP000681340">
    <property type="component" value="Unassembled WGS sequence"/>
</dbReference>
<dbReference type="Gene3D" id="3.40.50.2000">
    <property type="entry name" value="Glycogen Phosphorylase B"/>
    <property type="match status" value="2"/>
</dbReference>
<dbReference type="InterPro" id="IPR028098">
    <property type="entry name" value="Glyco_trans_4-like_N"/>
</dbReference>
<evidence type="ECO:0000313" key="5">
    <source>
        <dbReference type="EMBL" id="GIM77322.1"/>
    </source>
</evidence>
<dbReference type="InterPro" id="IPR016024">
    <property type="entry name" value="ARM-type_fold"/>
</dbReference>
<dbReference type="InterPro" id="IPR050194">
    <property type="entry name" value="Glycosyltransferase_grp1"/>
</dbReference>
<evidence type="ECO:0000259" key="4">
    <source>
        <dbReference type="Pfam" id="PF13439"/>
    </source>
</evidence>
<evidence type="ECO:0000256" key="1">
    <source>
        <dbReference type="ARBA" id="ARBA00022676"/>
    </source>
</evidence>
<evidence type="ECO:0000259" key="3">
    <source>
        <dbReference type="Pfam" id="PF00534"/>
    </source>
</evidence>
<evidence type="ECO:0000313" key="6">
    <source>
        <dbReference type="Proteomes" id="UP000681340"/>
    </source>
</evidence>
<dbReference type="SUPFAM" id="SSF53756">
    <property type="entry name" value="UDP-Glycosyltransferase/glycogen phosphorylase"/>
    <property type="match status" value="1"/>
</dbReference>
<sequence length="695" mass="71246">MPPTLVSALQQVRQAPRLVEVLGDGVRAAAAAGGPGTVEMLRAAIAGPDELTAVAAVHALGAVGDDNAGSVLTQLLSHPRGFLREHASWALMTQPPRGDALDPLVAAVAAGGFGGMLAQRTLARWGATCGPGDVAILSAVLVALAGEREPPARTRLVETLGLLGGEHAGRAVGEIALDPAEAPPVRVAATAALGDRLGELAAARTVGELLAAGGELGAVARLAAFDLGLVSAGAGGVPDNGLTVAQLFLHADLDRQLSRAGAGDNGGIATLLVRLGDALATEPGIARALTLSRGTATAAFHSLRPGPGHQLAAVPLLSPAVGAAAAWPTWVAARRGIRRLLRAHRVDLLHLRMADVGSLAAAEAATELGIPVVFTLAPDPHGAIDALDRSGALNREGFGAMDEREHFWFRSRLVRRLTADAAHVVLFPRPQVRDDLRRLIGIDVGAEPDRYTVVPEGIDLAVIEAAETAAEPTELTALVSALPPHRQGLPLVLSVGRLHRVKGMATLVRAWAGRPELWQRSNLVLVGGDLGEPSPDEREQLDLIAAVVAGTSAADGLLLPGHRPNDEVARWLTLARLGGSPAIGPGGVYVCASLKEEFGLALLEALAAGLVVVGPDAGGPPTYIENGHTGLLVDTSSPEHLAAAVAAGLDLAAAPGQAARVVRARERIRAGFTVSAMATALRTIYTAVTKEVGKP</sequence>
<feature type="domain" description="Glycosyltransferase subfamily 4-like N-terminal" evidence="4">
    <location>
        <begin position="266"/>
        <end position="461"/>
    </location>
</feature>
<keyword evidence="6" id="KW-1185">Reference proteome</keyword>
<accession>A0A919VVG8</accession>
<evidence type="ECO:0000256" key="2">
    <source>
        <dbReference type="ARBA" id="ARBA00022679"/>
    </source>
</evidence>
<protein>
    <recommendedName>
        <fullName evidence="7">Glycosyltransferase involved in cell wall biosynthesis</fullName>
    </recommendedName>
</protein>
<name>A0A919VVG8_9ACTN</name>
<dbReference type="InterPro" id="IPR011989">
    <property type="entry name" value="ARM-like"/>
</dbReference>
<dbReference type="SUPFAM" id="SSF48371">
    <property type="entry name" value="ARM repeat"/>
    <property type="match status" value="1"/>
</dbReference>
<comment type="caution">
    <text evidence="5">The sequence shown here is derived from an EMBL/GenBank/DDBJ whole genome shotgun (WGS) entry which is preliminary data.</text>
</comment>
<dbReference type="RefSeq" id="WP_212993354.1">
    <property type="nucleotide sequence ID" value="NZ_BAABEA010000047.1"/>
</dbReference>
<dbReference type="AlphaFoldDB" id="A0A919VVG8"/>
<dbReference type="GO" id="GO:0016757">
    <property type="term" value="F:glycosyltransferase activity"/>
    <property type="evidence" value="ECO:0007669"/>
    <property type="project" value="UniProtKB-KW"/>
</dbReference>
<keyword evidence="1" id="KW-0328">Glycosyltransferase</keyword>
<proteinExistence type="predicted"/>
<dbReference type="Gene3D" id="1.25.10.10">
    <property type="entry name" value="Leucine-rich Repeat Variant"/>
    <property type="match status" value="1"/>
</dbReference>
<dbReference type="Pfam" id="PF00534">
    <property type="entry name" value="Glycos_transf_1"/>
    <property type="match status" value="1"/>
</dbReference>